<comment type="caution">
    <text evidence="1">The sequence shown here is derived from an EMBL/GenBank/DDBJ whole genome shotgun (WGS) entry which is preliminary data.</text>
</comment>
<evidence type="ECO:0000313" key="1">
    <source>
        <dbReference type="EMBL" id="ESP94178.1"/>
    </source>
</evidence>
<proteinExistence type="predicted"/>
<dbReference type="EMBL" id="AUSV01000021">
    <property type="protein sequence ID" value="ESP94178.1"/>
    <property type="molecule type" value="Genomic_DNA"/>
</dbReference>
<organism evidence="1 2">
    <name type="scientific">Pseudoalteromonas luteoviolacea (strain 2ta16)</name>
    <dbReference type="NCBI Taxonomy" id="1353533"/>
    <lineage>
        <taxon>Bacteria</taxon>
        <taxon>Pseudomonadati</taxon>
        <taxon>Pseudomonadota</taxon>
        <taxon>Gammaproteobacteria</taxon>
        <taxon>Alteromonadales</taxon>
        <taxon>Pseudoalteromonadaceae</taxon>
        <taxon>Pseudoalteromonas</taxon>
    </lineage>
</organism>
<dbReference type="RefSeq" id="WP_023398416.1">
    <property type="nucleotide sequence ID" value="NZ_AUSV01000021.1"/>
</dbReference>
<gene>
    <name evidence="1" type="ORF">PL2TA16_02428</name>
</gene>
<accession>V4HWJ7</accession>
<protein>
    <submittedName>
        <fullName evidence="1">Uncharacterized protein</fullName>
    </submittedName>
</protein>
<dbReference type="GeneID" id="29920045"/>
<reference evidence="1 2" key="1">
    <citation type="submission" date="2013-07" db="EMBL/GenBank/DDBJ databases">
        <title>Draft genome sequence of Pseudoalteromonas luteoviolacea 2ta16.</title>
        <authorList>
            <person name="Allen E.E."/>
            <person name="Azam F."/>
            <person name="Podell S."/>
        </authorList>
    </citation>
    <scope>NUCLEOTIDE SEQUENCE [LARGE SCALE GENOMIC DNA]</scope>
    <source>
        <strain evidence="1 2">2ta16</strain>
    </source>
</reference>
<evidence type="ECO:0000313" key="2">
    <source>
        <dbReference type="Proteomes" id="UP000017820"/>
    </source>
</evidence>
<dbReference type="Proteomes" id="UP000017820">
    <property type="component" value="Unassembled WGS sequence"/>
</dbReference>
<dbReference type="AlphaFoldDB" id="V4HWJ7"/>
<sequence>MKQKHHYGDSYELDVYQEFYQENVRSAYFLKSVLQNGEVRFDSMSGDSWEYQVANQLKTYFDFAVFAKRPHSEARWFLDKFYHFHLTHFKRHIFPNEQHELRLDEVSITRPGERLSYGIDPINWCRAVYWALAYNDMQSIAWLDQFNEQSMDTSGIAQIHMAEFNIVKAILNPQERDLVAAIKAFMQVDVTALSELESRVAADVLLFRRSVHLPRIDCLLSVFCHEDEQTYQQKMLDALDKFAQCAHKMDKAGEPFPKFALDFVGLARVAYSGKGYLIPDHPYLPQWLITEDLTDITPPPEPDSIPTL</sequence>
<dbReference type="PATRIC" id="fig|1353533.3.peg.1473"/>
<name>V4HWJ7_PSEL2</name>